<dbReference type="Gene3D" id="1.20.1250.20">
    <property type="entry name" value="MFS general substrate transporter like domains"/>
    <property type="match status" value="1"/>
</dbReference>
<dbReference type="EMBL" id="JAIWJX010000002">
    <property type="protein sequence ID" value="MCK6256332.1"/>
    <property type="molecule type" value="Genomic_DNA"/>
</dbReference>
<dbReference type="PANTHER" id="PTHR23513">
    <property type="entry name" value="INTEGRAL MEMBRANE EFFLUX PROTEIN-RELATED"/>
    <property type="match status" value="1"/>
</dbReference>
<dbReference type="PRINTS" id="PR01988">
    <property type="entry name" value="EXPORTERBACE"/>
</dbReference>
<protein>
    <submittedName>
        <fullName evidence="9">MFS transporter</fullName>
    </submittedName>
</protein>
<dbReference type="CDD" id="cd06173">
    <property type="entry name" value="MFS_MefA_like"/>
    <property type="match status" value="1"/>
</dbReference>
<sequence>MEMEKVVQMPAAEKPVLWKNKNFMLLFITGLIFSVGGKIYELALPLILYDFTHSSVAMSNMRAIEFLPNLLLAMFIGVLVDRVNKKHWSLWTIGIQSVVLFGLFLALQMGYHSLPLFYVCGFLLMTCSYAFFNARYSMVKQVLPNELLTPANASFSFVTTLIGIMGPAITGFILMLSSLHDGLLLTSVAFFVTFLLLLKLDHKEVVVRKKQHFLEDLKEGWIALRENRRLWLITILVVFINSTSGMVDTMIVFFAKDELRLTTSELGLTLSFAGVGGLAGSSMVSILRRKVKLGKLLGLTTFGSGLGYFILFLAHTPLLLATGLFFEGLFGTISSVCIWTFRQETTPQHLIGRIGGLTGSIFKLGMPIAIVAAGWIAKFSHPGTVFWIAALANVLIFLAYWRSSLWRV</sequence>
<feature type="transmembrane region" description="Helical" evidence="7">
    <location>
        <begin position="113"/>
        <end position="132"/>
    </location>
</feature>
<evidence type="ECO:0000256" key="1">
    <source>
        <dbReference type="ARBA" id="ARBA00004651"/>
    </source>
</evidence>
<keyword evidence="5 7" id="KW-1133">Transmembrane helix</keyword>
<name>A0A9X2BEP8_9BACL</name>
<dbReference type="GO" id="GO:0005886">
    <property type="term" value="C:plasma membrane"/>
    <property type="evidence" value="ECO:0007669"/>
    <property type="project" value="UniProtKB-SubCell"/>
</dbReference>
<evidence type="ECO:0000313" key="9">
    <source>
        <dbReference type="EMBL" id="MCK6256332.1"/>
    </source>
</evidence>
<feature type="transmembrane region" description="Helical" evidence="7">
    <location>
        <begin position="182"/>
        <end position="200"/>
    </location>
</feature>
<reference evidence="9" key="1">
    <citation type="submission" date="2021-09" db="EMBL/GenBank/DDBJ databases">
        <title>Genome analysis of Fictibacillus sp. KIGAM418 isolated from marine sediment.</title>
        <authorList>
            <person name="Seo M.-J."/>
            <person name="Cho E.-S."/>
            <person name="Hwang C.Y."/>
        </authorList>
    </citation>
    <scope>NUCLEOTIDE SEQUENCE</scope>
    <source>
        <strain evidence="9">KIGAM418</strain>
    </source>
</reference>
<evidence type="ECO:0000256" key="6">
    <source>
        <dbReference type="ARBA" id="ARBA00023136"/>
    </source>
</evidence>
<feature type="transmembrane region" description="Helical" evidence="7">
    <location>
        <begin position="320"/>
        <end position="342"/>
    </location>
</feature>
<feature type="transmembrane region" description="Helical" evidence="7">
    <location>
        <begin position="354"/>
        <end position="377"/>
    </location>
</feature>
<keyword evidence="10" id="KW-1185">Reference proteome</keyword>
<dbReference type="SUPFAM" id="SSF103473">
    <property type="entry name" value="MFS general substrate transporter"/>
    <property type="match status" value="1"/>
</dbReference>
<dbReference type="Pfam" id="PF07690">
    <property type="entry name" value="MFS_1"/>
    <property type="match status" value="1"/>
</dbReference>
<dbReference type="PROSITE" id="PS50850">
    <property type="entry name" value="MFS"/>
    <property type="match status" value="1"/>
</dbReference>
<dbReference type="GO" id="GO:0022857">
    <property type="term" value="F:transmembrane transporter activity"/>
    <property type="evidence" value="ECO:0007669"/>
    <property type="project" value="InterPro"/>
</dbReference>
<keyword evidence="3" id="KW-1003">Cell membrane</keyword>
<feature type="transmembrane region" description="Helical" evidence="7">
    <location>
        <begin position="383"/>
        <end position="401"/>
    </location>
</feature>
<evidence type="ECO:0000256" key="4">
    <source>
        <dbReference type="ARBA" id="ARBA00022692"/>
    </source>
</evidence>
<feature type="transmembrane region" description="Helical" evidence="7">
    <location>
        <begin position="63"/>
        <end position="81"/>
    </location>
</feature>
<feature type="transmembrane region" description="Helical" evidence="7">
    <location>
        <begin position="230"/>
        <end position="254"/>
    </location>
</feature>
<accession>A0A9X2BEP8</accession>
<evidence type="ECO:0000256" key="3">
    <source>
        <dbReference type="ARBA" id="ARBA00022475"/>
    </source>
</evidence>
<feature type="domain" description="Major facilitator superfamily (MFS) profile" evidence="8">
    <location>
        <begin position="22"/>
        <end position="407"/>
    </location>
</feature>
<feature type="transmembrane region" description="Helical" evidence="7">
    <location>
        <begin position="88"/>
        <end position="107"/>
    </location>
</feature>
<feature type="transmembrane region" description="Helical" evidence="7">
    <location>
        <begin position="266"/>
        <end position="284"/>
    </location>
</feature>
<keyword evidence="2" id="KW-0813">Transport</keyword>
<keyword evidence="4 7" id="KW-0812">Transmembrane</keyword>
<evidence type="ECO:0000313" key="10">
    <source>
        <dbReference type="Proteomes" id="UP001139011"/>
    </source>
</evidence>
<evidence type="ECO:0000259" key="8">
    <source>
        <dbReference type="PROSITE" id="PS50850"/>
    </source>
</evidence>
<dbReference type="RefSeq" id="WP_248252023.1">
    <property type="nucleotide sequence ID" value="NZ_JAIWJX010000002.1"/>
</dbReference>
<comment type="subcellular location">
    <subcellularLocation>
        <location evidence="1">Cell membrane</location>
        <topology evidence="1">Multi-pass membrane protein</topology>
    </subcellularLocation>
</comment>
<feature type="transmembrane region" description="Helical" evidence="7">
    <location>
        <begin position="296"/>
        <end position="314"/>
    </location>
</feature>
<dbReference type="InterPro" id="IPR020846">
    <property type="entry name" value="MFS_dom"/>
</dbReference>
<dbReference type="InterPro" id="IPR036259">
    <property type="entry name" value="MFS_trans_sf"/>
</dbReference>
<dbReference type="Proteomes" id="UP001139011">
    <property type="component" value="Unassembled WGS sequence"/>
</dbReference>
<dbReference type="InterPro" id="IPR022324">
    <property type="entry name" value="Bacilysin_exporter_BacE_put"/>
</dbReference>
<dbReference type="InterPro" id="IPR011701">
    <property type="entry name" value="MFS"/>
</dbReference>
<proteinExistence type="predicted"/>
<comment type="caution">
    <text evidence="9">The sequence shown here is derived from an EMBL/GenBank/DDBJ whole genome shotgun (WGS) entry which is preliminary data.</text>
</comment>
<dbReference type="PANTHER" id="PTHR23513:SF6">
    <property type="entry name" value="MAJOR FACILITATOR SUPERFAMILY ASSOCIATED DOMAIN-CONTAINING PROTEIN"/>
    <property type="match status" value="1"/>
</dbReference>
<gene>
    <name evidence="9" type="ORF">LCY76_06955</name>
</gene>
<evidence type="ECO:0000256" key="7">
    <source>
        <dbReference type="SAM" id="Phobius"/>
    </source>
</evidence>
<evidence type="ECO:0000256" key="5">
    <source>
        <dbReference type="ARBA" id="ARBA00022989"/>
    </source>
</evidence>
<organism evidence="9 10">
    <name type="scientific">Fictibacillus marinisediminis</name>
    <dbReference type="NCBI Taxonomy" id="2878389"/>
    <lineage>
        <taxon>Bacteria</taxon>
        <taxon>Bacillati</taxon>
        <taxon>Bacillota</taxon>
        <taxon>Bacilli</taxon>
        <taxon>Bacillales</taxon>
        <taxon>Fictibacillaceae</taxon>
        <taxon>Fictibacillus</taxon>
    </lineage>
</organism>
<dbReference type="AlphaFoldDB" id="A0A9X2BEP8"/>
<evidence type="ECO:0000256" key="2">
    <source>
        <dbReference type="ARBA" id="ARBA00022448"/>
    </source>
</evidence>
<keyword evidence="6 7" id="KW-0472">Membrane</keyword>
<feature type="transmembrane region" description="Helical" evidence="7">
    <location>
        <begin position="153"/>
        <end position="176"/>
    </location>
</feature>
<feature type="transmembrane region" description="Helical" evidence="7">
    <location>
        <begin position="23"/>
        <end position="43"/>
    </location>
</feature>